<dbReference type="AlphaFoldDB" id="A0A243B6W1"/>
<evidence type="ECO:0000313" key="2">
    <source>
        <dbReference type="Proteomes" id="UP000195089"/>
    </source>
</evidence>
<accession>A0A243B6W1</accession>
<sequence length="80" mass="9406">MDIEAVQEIIEQLSTEDLGRLLYLQTYIYYGTVLVIGQKHKPITKRDIQHLIGLERHAFGQFMKRLLFRNILIENIDGSF</sequence>
<reference evidence="1 2" key="1">
    <citation type="submission" date="2016-10" db="EMBL/GenBank/DDBJ databases">
        <title>Comparative genomics of Bacillus thuringiensis reveals a path to pathogens against multiple invertebrate hosts.</title>
        <authorList>
            <person name="Zheng J."/>
            <person name="Gao Q."/>
            <person name="Liu H."/>
            <person name="Peng D."/>
            <person name="Ruan L."/>
            <person name="Sun M."/>
        </authorList>
    </citation>
    <scope>NUCLEOTIDE SEQUENCE [LARGE SCALE GENOMIC DNA]</scope>
    <source>
        <strain evidence="1">BGSC 4BX1</strain>
    </source>
</reference>
<name>A0A243B6W1_BACTU</name>
<comment type="caution">
    <text evidence="1">The sequence shown here is derived from an EMBL/GenBank/DDBJ whole genome shotgun (WGS) entry which is preliminary data.</text>
</comment>
<dbReference type="EMBL" id="NFDL01000086">
    <property type="protein sequence ID" value="OTY39575.1"/>
    <property type="molecule type" value="Genomic_DNA"/>
</dbReference>
<protein>
    <recommendedName>
        <fullName evidence="3">MarR family transcriptional regulator</fullName>
    </recommendedName>
</protein>
<dbReference type="Proteomes" id="UP000195089">
    <property type="component" value="Unassembled WGS sequence"/>
</dbReference>
<proteinExistence type="predicted"/>
<gene>
    <name evidence="1" type="ORF">BK742_21885</name>
</gene>
<evidence type="ECO:0008006" key="3">
    <source>
        <dbReference type="Google" id="ProtNLM"/>
    </source>
</evidence>
<dbReference type="RefSeq" id="WP_088120173.1">
    <property type="nucleotide sequence ID" value="NZ_NFDL01000086.1"/>
</dbReference>
<evidence type="ECO:0000313" key="1">
    <source>
        <dbReference type="EMBL" id="OTY39575.1"/>
    </source>
</evidence>
<organism evidence="1 2">
    <name type="scientific">Bacillus thuringiensis serovar pingluonsis</name>
    <dbReference type="NCBI Taxonomy" id="180881"/>
    <lineage>
        <taxon>Bacteria</taxon>
        <taxon>Bacillati</taxon>
        <taxon>Bacillota</taxon>
        <taxon>Bacilli</taxon>
        <taxon>Bacillales</taxon>
        <taxon>Bacillaceae</taxon>
        <taxon>Bacillus</taxon>
        <taxon>Bacillus cereus group</taxon>
    </lineage>
</organism>